<dbReference type="Proteomes" id="UP000799766">
    <property type="component" value="Unassembled WGS sequence"/>
</dbReference>
<dbReference type="EMBL" id="MU001678">
    <property type="protein sequence ID" value="KAF2458432.1"/>
    <property type="molecule type" value="Genomic_DNA"/>
</dbReference>
<keyword evidence="2" id="KW-1185">Reference proteome</keyword>
<organism evidence="1 2">
    <name type="scientific">Lineolata rhizophorae</name>
    <dbReference type="NCBI Taxonomy" id="578093"/>
    <lineage>
        <taxon>Eukaryota</taxon>
        <taxon>Fungi</taxon>
        <taxon>Dikarya</taxon>
        <taxon>Ascomycota</taxon>
        <taxon>Pezizomycotina</taxon>
        <taxon>Dothideomycetes</taxon>
        <taxon>Dothideomycetes incertae sedis</taxon>
        <taxon>Lineolatales</taxon>
        <taxon>Lineolataceae</taxon>
        <taxon>Lineolata</taxon>
    </lineage>
</organism>
<proteinExistence type="predicted"/>
<name>A0A6A6P3U3_9PEZI</name>
<sequence length="166" mass="18248">MILRAERRRRGKTSGFACNPRGSGAEVRRLLGPWKGSCRNLFLLGASVCLASRDASSGPRLFGPTSNYVGPSWRRWHCKFRASRRECGARLDGRTEDGWDGSPTRDVGAGPSRPLLLLSSSEAIAEARLVPPSPHGWPFQTVALNFVCPGTREAMHVLVCLPTRKY</sequence>
<gene>
    <name evidence="1" type="ORF">BDY21DRAFT_219692</name>
</gene>
<dbReference type="AlphaFoldDB" id="A0A6A6P3U3"/>
<reference evidence="1" key="1">
    <citation type="journal article" date="2020" name="Stud. Mycol.">
        <title>101 Dothideomycetes genomes: a test case for predicting lifestyles and emergence of pathogens.</title>
        <authorList>
            <person name="Haridas S."/>
            <person name="Albert R."/>
            <person name="Binder M."/>
            <person name="Bloem J."/>
            <person name="Labutti K."/>
            <person name="Salamov A."/>
            <person name="Andreopoulos B."/>
            <person name="Baker S."/>
            <person name="Barry K."/>
            <person name="Bills G."/>
            <person name="Bluhm B."/>
            <person name="Cannon C."/>
            <person name="Castanera R."/>
            <person name="Culley D."/>
            <person name="Daum C."/>
            <person name="Ezra D."/>
            <person name="Gonzalez J."/>
            <person name="Henrissat B."/>
            <person name="Kuo A."/>
            <person name="Liang C."/>
            <person name="Lipzen A."/>
            <person name="Lutzoni F."/>
            <person name="Magnuson J."/>
            <person name="Mondo S."/>
            <person name="Nolan M."/>
            <person name="Ohm R."/>
            <person name="Pangilinan J."/>
            <person name="Park H.-J."/>
            <person name="Ramirez L."/>
            <person name="Alfaro M."/>
            <person name="Sun H."/>
            <person name="Tritt A."/>
            <person name="Yoshinaga Y."/>
            <person name="Zwiers L.-H."/>
            <person name="Turgeon B."/>
            <person name="Goodwin S."/>
            <person name="Spatafora J."/>
            <person name="Crous P."/>
            <person name="Grigoriev I."/>
        </authorList>
    </citation>
    <scope>NUCLEOTIDE SEQUENCE</scope>
    <source>
        <strain evidence="1">ATCC 16933</strain>
    </source>
</reference>
<protein>
    <submittedName>
        <fullName evidence="1">Uncharacterized protein</fullName>
    </submittedName>
</protein>
<evidence type="ECO:0000313" key="2">
    <source>
        <dbReference type="Proteomes" id="UP000799766"/>
    </source>
</evidence>
<evidence type="ECO:0000313" key="1">
    <source>
        <dbReference type="EMBL" id="KAF2458432.1"/>
    </source>
</evidence>
<accession>A0A6A6P3U3</accession>